<dbReference type="InterPro" id="IPR001932">
    <property type="entry name" value="PPM-type_phosphatase-like_dom"/>
</dbReference>
<dbReference type="InterPro" id="IPR036457">
    <property type="entry name" value="PPM-type-like_dom_sf"/>
</dbReference>
<organism evidence="3 4">
    <name type="scientific">Streptomyces alanosinicus</name>
    <dbReference type="NCBI Taxonomy" id="68171"/>
    <lineage>
        <taxon>Bacteria</taxon>
        <taxon>Bacillati</taxon>
        <taxon>Actinomycetota</taxon>
        <taxon>Actinomycetes</taxon>
        <taxon>Kitasatosporales</taxon>
        <taxon>Streptomycetaceae</taxon>
        <taxon>Streptomyces</taxon>
    </lineage>
</organism>
<dbReference type="Gene3D" id="3.30.450.40">
    <property type="match status" value="1"/>
</dbReference>
<evidence type="ECO:0000259" key="2">
    <source>
        <dbReference type="SMART" id="SM00331"/>
    </source>
</evidence>
<dbReference type="SUPFAM" id="SSF81606">
    <property type="entry name" value="PP2C-like"/>
    <property type="match status" value="1"/>
</dbReference>
<reference evidence="3" key="2">
    <citation type="submission" date="2020-09" db="EMBL/GenBank/DDBJ databases">
        <authorList>
            <person name="Sun Q."/>
            <person name="Ohkuma M."/>
        </authorList>
    </citation>
    <scope>NUCLEOTIDE SEQUENCE</scope>
    <source>
        <strain evidence="3">JCM 4714</strain>
    </source>
</reference>
<comment type="caution">
    <text evidence="3">The sequence shown here is derived from an EMBL/GenBank/DDBJ whole genome shotgun (WGS) entry which is preliminary data.</text>
</comment>
<gene>
    <name evidence="3" type="ORF">GCM10010339_90250</name>
</gene>
<dbReference type="InterPro" id="IPR052016">
    <property type="entry name" value="Bact_Sigma-Reg"/>
</dbReference>
<dbReference type="FunFam" id="3.30.565.10:FF:000028">
    <property type="entry name" value="PAS sensor protein"/>
    <property type="match status" value="1"/>
</dbReference>
<evidence type="ECO:0000256" key="1">
    <source>
        <dbReference type="ARBA" id="ARBA00022801"/>
    </source>
</evidence>
<dbReference type="EMBL" id="BMVG01000063">
    <property type="protein sequence ID" value="GHE15460.1"/>
    <property type="molecule type" value="Genomic_DNA"/>
</dbReference>
<dbReference type="InterPro" id="IPR036890">
    <property type="entry name" value="HATPase_C_sf"/>
</dbReference>
<dbReference type="AlphaFoldDB" id="A0A918YVL1"/>
<protein>
    <recommendedName>
        <fullName evidence="2">PPM-type phosphatase domain-containing protein</fullName>
    </recommendedName>
</protein>
<dbReference type="Pfam" id="PF07228">
    <property type="entry name" value="SpoIIE"/>
    <property type="match status" value="1"/>
</dbReference>
<dbReference type="RefSeq" id="WP_229882495.1">
    <property type="nucleotide sequence ID" value="NZ_BMVG01000063.1"/>
</dbReference>
<dbReference type="GO" id="GO:0016791">
    <property type="term" value="F:phosphatase activity"/>
    <property type="evidence" value="ECO:0007669"/>
    <property type="project" value="TreeGrafter"/>
</dbReference>
<feature type="domain" description="PPM-type phosphatase" evidence="2">
    <location>
        <begin position="69"/>
        <end position="295"/>
    </location>
</feature>
<dbReference type="SUPFAM" id="SSF55781">
    <property type="entry name" value="GAF domain-like"/>
    <property type="match status" value="1"/>
</dbReference>
<accession>A0A918YVL1</accession>
<evidence type="ECO:0000313" key="4">
    <source>
        <dbReference type="Proteomes" id="UP000655443"/>
    </source>
</evidence>
<dbReference type="Gene3D" id="3.60.40.10">
    <property type="entry name" value="PPM-type phosphatase domain"/>
    <property type="match status" value="1"/>
</dbReference>
<reference evidence="3" key="1">
    <citation type="journal article" date="2014" name="Int. J. Syst. Evol. Microbiol.">
        <title>Complete genome sequence of Corynebacterium casei LMG S-19264T (=DSM 44701T), isolated from a smear-ripened cheese.</title>
        <authorList>
            <consortium name="US DOE Joint Genome Institute (JGI-PGF)"/>
            <person name="Walter F."/>
            <person name="Albersmeier A."/>
            <person name="Kalinowski J."/>
            <person name="Ruckert C."/>
        </authorList>
    </citation>
    <scope>NUCLEOTIDE SEQUENCE</scope>
    <source>
        <strain evidence="3">JCM 4714</strain>
    </source>
</reference>
<sequence>MSGREIGAAVISFGRPRVLDDDERTLLTALSGLIAQALERAGLYDEATTRARTLQRSLLPQALPTMPEVTTAARYQPAKQGADVGGDRYDVIPLSAARGALVIGDVMGHGMTEAATMGRLRTAVRTLSELELPPDEILGHLNDIVGELGNDAFVTCLYAIYDPVSRCLSYAGAGQLPPAVAHPDGTVTFLSVTPDPPLGVAAPPFETLETPLPAGSLLALYSDGLVESKDRDVTTGMNHLAELLFQSVDTMPPETMPPAPADTSGLDALCATLTSALLPAHGALTDNAALLLARTHPLDAENIAEWPLPEDPVAAGRARELVRAQLTDWDLAGEDLVMTTELLVSELVGNVIRHACGPIRLRMLRSRALICEVSDASLTTPHIRHTSATDEGGRGLQLISALCQRRGTRHTRTGKSIWTEQPLPM</sequence>
<dbReference type="SMART" id="SM00331">
    <property type="entry name" value="PP2C_SIG"/>
    <property type="match status" value="1"/>
</dbReference>
<dbReference type="PANTHER" id="PTHR43156">
    <property type="entry name" value="STAGE II SPORULATION PROTEIN E-RELATED"/>
    <property type="match status" value="1"/>
</dbReference>
<dbReference type="PANTHER" id="PTHR43156:SF2">
    <property type="entry name" value="STAGE II SPORULATION PROTEIN E"/>
    <property type="match status" value="1"/>
</dbReference>
<keyword evidence="1" id="KW-0378">Hydrolase</keyword>
<keyword evidence="4" id="KW-1185">Reference proteome</keyword>
<dbReference type="Proteomes" id="UP000655443">
    <property type="component" value="Unassembled WGS sequence"/>
</dbReference>
<dbReference type="CDD" id="cd16936">
    <property type="entry name" value="HATPase_RsbW-like"/>
    <property type="match status" value="1"/>
</dbReference>
<dbReference type="InterPro" id="IPR029016">
    <property type="entry name" value="GAF-like_dom_sf"/>
</dbReference>
<proteinExistence type="predicted"/>
<name>A0A918YVL1_9ACTN</name>
<dbReference type="InterPro" id="IPR003594">
    <property type="entry name" value="HATPase_dom"/>
</dbReference>
<dbReference type="Gene3D" id="3.30.565.10">
    <property type="entry name" value="Histidine kinase-like ATPase, C-terminal domain"/>
    <property type="match status" value="1"/>
</dbReference>
<evidence type="ECO:0000313" key="3">
    <source>
        <dbReference type="EMBL" id="GHE15460.1"/>
    </source>
</evidence>
<dbReference type="Pfam" id="PF13581">
    <property type="entry name" value="HATPase_c_2"/>
    <property type="match status" value="1"/>
</dbReference>